<dbReference type="OrthoDB" id="619536at2759"/>
<gene>
    <name evidence="3" type="ORF">NMOB1V02_LOCUS11794</name>
</gene>
<feature type="domain" description="O-acyltransferase WSD1 C-terminal" evidence="2">
    <location>
        <begin position="382"/>
        <end position="503"/>
    </location>
</feature>
<dbReference type="PANTHER" id="PTHR31650:SF1">
    <property type="entry name" value="WAX ESTER SYNTHASE_DIACYLGLYCEROL ACYLTRANSFERASE 4-RELATED"/>
    <property type="match status" value="1"/>
</dbReference>
<evidence type="ECO:0000259" key="2">
    <source>
        <dbReference type="Pfam" id="PF06974"/>
    </source>
</evidence>
<dbReference type="GO" id="GO:0008374">
    <property type="term" value="F:O-acyltransferase activity"/>
    <property type="evidence" value="ECO:0007669"/>
    <property type="project" value="InterPro"/>
</dbReference>
<keyword evidence="1" id="KW-1133">Transmembrane helix</keyword>
<keyword evidence="4" id="KW-1185">Reference proteome</keyword>
<protein>
    <recommendedName>
        <fullName evidence="2">O-acyltransferase WSD1 C-terminal domain-containing protein</fullName>
    </recommendedName>
</protein>
<feature type="transmembrane region" description="Helical" evidence="1">
    <location>
        <begin position="9"/>
        <end position="33"/>
    </location>
</feature>
<sequence length="521" mass="58539">MAGKIAPGLIVKLCLSGVVSMMIMPLMLIPITIKCIMKIIIKLRFGWTADLVPGHDCSTILKPMRTTDSLLLLYLQLDGVVALEDVKKRMQDNLIEIRDDNGKILHPKLTSSYFWYGGFLATQVYPEFDANQHFSYIRDENQDIVVCRSHEDLEGILETIGNTEIHPGNPNMPLWHVYVFHVEQVGDANLEKHTSILLHIDHMLVDGGAMSMTVLPAFLDRNDENNPATLFKNLKPVSSFTRTCLLVQASFVTPLALWRAYFPGPHFHDQSPLHNRPGKRRGRLFLSSQSFSLDNFKRIRKHTGAKINTILFACVFRTLLKYSKEIAKRETHSSDQDLEKEAKDWQFTLTMPQGLWIPGDKLELRNRVAGAANACVGADVCHSDPLESLSRMRQIMEVPLRDLYAWSLAPFQSTFLNSVPTAITDSLPWPIDGVTGIITNVAGPTSHLKCFGKNIVQMTAHATMWEDLDLGVVVGSYAGDLRISLVGRKGSFSSREELKEFMEYLKKEISSMVDAIDKKGA</sequence>
<reference evidence="3" key="1">
    <citation type="submission" date="2020-11" db="EMBL/GenBank/DDBJ databases">
        <authorList>
            <person name="Tran Van P."/>
        </authorList>
    </citation>
    <scope>NUCLEOTIDE SEQUENCE</scope>
</reference>
<evidence type="ECO:0000313" key="4">
    <source>
        <dbReference type="Proteomes" id="UP000678499"/>
    </source>
</evidence>
<name>A0A7R9C1I6_9CRUS</name>
<keyword evidence="1" id="KW-0812">Transmembrane</keyword>
<evidence type="ECO:0000256" key="1">
    <source>
        <dbReference type="SAM" id="Phobius"/>
    </source>
</evidence>
<dbReference type="InterPro" id="IPR045034">
    <property type="entry name" value="O-acyltransferase_WSD1-like"/>
</dbReference>
<dbReference type="EMBL" id="OA889294">
    <property type="protein sequence ID" value="CAD7284187.1"/>
    <property type="molecule type" value="Genomic_DNA"/>
</dbReference>
<evidence type="ECO:0000313" key="3">
    <source>
        <dbReference type="EMBL" id="CAD7284187.1"/>
    </source>
</evidence>
<keyword evidence="1" id="KW-0472">Membrane</keyword>
<accession>A0A7R9C1I6</accession>
<dbReference type="GO" id="GO:0005886">
    <property type="term" value="C:plasma membrane"/>
    <property type="evidence" value="ECO:0007669"/>
    <property type="project" value="TreeGrafter"/>
</dbReference>
<dbReference type="Proteomes" id="UP000678499">
    <property type="component" value="Unassembled WGS sequence"/>
</dbReference>
<organism evidence="3">
    <name type="scientific">Notodromas monacha</name>
    <dbReference type="NCBI Taxonomy" id="399045"/>
    <lineage>
        <taxon>Eukaryota</taxon>
        <taxon>Metazoa</taxon>
        <taxon>Ecdysozoa</taxon>
        <taxon>Arthropoda</taxon>
        <taxon>Crustacea</taxon>
        <taxon>Oligostraca</taxon>
        <taxon>Ostracoda</taxon>
        <taxon>Podocopa</taxon>
        <taxon>Podocopida</taxon>
        <taxon>Cypridocopina</taxon>
        <taxon>Cypridoidea</taxon>
        <taxon>Cyprididae</taxon>
        <taxon>Notodromas</taxon>
    </lineage>
</organism>
<dbReference type="GO" id="GO:0019432">
    <property type="term" value="P:triglyceride biosynthetic process"/>
    <property type="evidence" value="ECO:0007669"/>
    <property type="project" value="TreeGrafter"/>
</dbReference>
<dbReference type="InterPro" id="IPR009721">
    <property type="entry name" value="O-acyltransferase_WSD1_C"/>
</dbReference>
<dbReference type="Pfam" id="PF06974">
    <property type="entry name" value="WS_DGAT_C"/>
    <property type="match status" value="1"/>
</dbReference>
<dbReference type="PANTHER" id="PTHR31650">
    <property type="entry name" value="O-ACYLTRANSFERASE (WSD1-LIKE) FAMILY PROTEIN"/>
    <property type="match status" value="1"/>
</dbReference>
<proteinExistence type="predicted"/>
<dbReference type="EMBL" id="CAJPEX010007257">
    <property type="protein sequence ID" value="CAG0924339.1"/>
    <property type="molecule type" value="Genomic_DNA"/>
</dbReference>
<dbReference type="AlphaFoldDB" id="A0A7R9C1I6"/>